<reference evidence="3 4" key="1">
    <citation type="submission" date="2022-03" db="EMBL/GenBank/DDBJ databases">
        <authorList>
            <person name="Koch H."/>
        </authorList>
    </citation>
    <scope>NUCLEOTIDE SEQUENCE [LARGE SCALE GENOMIC DNA]</scope>
    <source>
        <strain evidence="3 4">G1</strain>
    </source>
</reference>
<dbReference type="PANTHER" id="PTHR34580:SF3">
    <property type="entry name" value="PROTEIN PAFB"/>
    <property type="match status" value="1"/>
</dbReference>
<dbReference type="PANTHER" id="PTHR34580">
    <property type="match status" value="1"/>
</dbReference>
<evidence type="ECO:0000259" key="1">
    <source>
        <dbReference type="Pfam" id="PF13280"/>
    </source>
</evidence>
<dbReference type="InterPro" id="IPR051534">
    <property type="entry name" value="CBASS_pafABC_assoc_protein"/>
</dbReference>
<evidence type="ECO:0000313" key="3">
    <source>
        <dbReference type="EMBL" id="CAH2032186.1"/>
    </source>
</evidence>
<evidence type="ECO:0000313" key="4">
    <source>
        <dbReference type="Proteomes" id="UP001295463"/>
    </source>
</evidence>
<dbReference type="Pfam" id="PF13280">
    <property type="entry name" value="WYL"/>
    <property type="match status" value="1"/>
</dbReference>
<protein>
    <submittedName>
        <fullName evidence="3">WYL domain-containing protein</fullName>
    </submittedName>
</protein>
<dbReference type="EMBL" id="OW150024">
    <property type="protein sequence ID" value="CAH2032186.1"/>
    <property type="molecule type" value="Genomic_DNA"/>
</dbReference>
<gene>
    <name evidence="3" type="ORF">GEAMG1_2350</name>
</gene>
<proteinExistence type="predicted"/>
<sequence>MGDQLFLERFIWFDQKVRSSRWPNAGSLAARFETSVKTAQRSISYFRDRLHAPLEYDQSRKGYYYTDPAFQLPVARLSQAELLALLISRKLITEASAGTLGDELGNISSRLGMLLAARLPGRANPEEAFSFRWKGINPTDPVVFQNVTTALLQGTLLSFCYYSPTSSACTMRTVEPHHMVNYLGTWHLIAFCRLRNDWRDFVLGRITLCTVGHDSFDLRPHDQWQPFLANTFGIFQNRKSFNVKLKFSPERSRWVRSELWHEGQTEELLEDGSLILTIPASHEVEIMMEILKHGSHVEVLEPEWLRGKVADEIAAANCRYKH</sequence>
<keyword evidence="4" id="KW-1185">Reference proteome</keyword>
<dbReference type="Pfam" id="PF25583">
    <property type="entry name" value="WCX"/>
    <property type="match status" value="1"/>
</dbReference>
<name>A0ABN8HMI5_9BACT</name>
<dbReference type="InterPro" id="IPR057727">
    <property type="entry name" value="WCX_dom"/>
</dbReference>
<dbReference type="Proteomes" id="UP001295463">
    <property type="component" value="Chromosome"/>
</dbReference>
<dbReference type="InterPro" id="IPR026881">
    <property type="entry name" value="WYL_dom"/>
</dbReference>
<dbReference type="RefSeq" id="WP_305732960.1">
    <property type="nucleotide sequence ID" value="NZ_OW150024.1"/>
</dbReference>
<feature type="domain" description="WYL" evidence="1">
    <location>
        <begin position="143"/>
        <end position="208"/>
    </location>
</feature>
<feature type="domain" description="WCX" evidence="2">
    <location>
        <begin position="242"/>
        <end position="316"/>
    </location>
</feature>
<dbReference type="PROSITE" id="PS52050">
    <property type="entry name" value="WYL"/>
    <property type="match status" value="1"/>
</dbReference>
<evidence type="ECO:0000259" key="2">
    <source>
        <dbReference type="Pfam" id="PF25583"/>
    </source>
</evidence>
<organism evidence="3 4">
    <name type="scientific">Trichlorobacter ammonificans</name>
    <dbReference type="NCBI Taxonomy" id="2916410"/>
    <lineage>
        <taxon>Bacteria</taxon>
        <taxon>Pseudomonadati</taxon>
        <taxon>Thermodesulfobacteriota</taxon>
        <taxon>Desulfuromonadia</taxon>
        <taxon>Geobacterales</taxon>
        <taxon>Geobacteraceae</taxon>
        <taxon>Trichlorobacter</taxon>
    </lineage>
</organism>
<accession>A0ABN8HMI5</accession>